<dbReference type="SUPFAM" id="SSF52821">
    <property type="entry name" value="Rhodanese/Cell cycle control phosphatase"/>
    <property type="match status" value="1"/>
</dbReference>
<keyword evidence="3" id="KW-1185">Reference proteome</keyword>
<accession>A0A4Z1FNH5</accession>
<dbReference type="Gene3D" id="3.40.250.10">
    <property type="entry name" value="Rhodanese-like domain"/>
    <property type="match status" value="1"/>
</dbReference>
<dbReference type="InterPro" id="IPR040503">
    <property type="entry name" value="TRHO_N"/>
</dbReference>
<dbReference type="PROSITE" id="PS50206">
    <property type="entry name" value="RHODANESE_3"/>
    <property type="match status" value="1"/>
</dbReference>
<feature type="domain" description="Rhodanese" evidence="1">
    <location>
        <begin position="166"/>
        <end position="277"/>
    </location>
</feature>
<comment type="caution">
    <text evidence="2">The sequence shown here is derived from an EMBL/GenBank/DDBJ whole genome shotgun (WGS) entry which is preliminary data.</text>
</comment>
<dbReference type="PANTHER" id="PTHR43268:SF6">
    <property type="entry name" value="THIOSULFATE SULFURTRANSFERASE_RHODANESE-LIKE DOMAIN-CONTAINING PROTEIN 2"/>
    <property type="match status" value="1"/>
</dbReference>
<dbReference type="PANTHER" id="PTHR43268">
    <property type="entry name" value="THIOSULFATE SULFURTRANSFERASE/RHODANESE-LIKE DOMAIN-CONTAINING PROTEIN 2"/>
    <property type="match status" value="1"/>
</dbReference>
<evidence type="ECO:0000313" key="3">
    <source>
        <dbReference type="Proteomes" id="UP000297910"/>
    </source>
</evidence>
<dbReference type="EMBL" id="PQXI01000142">
    <property type="protein sequence ID" value="TGO23141.1"/>
    <property type="molecule type" value="Genomic_DNA"/>
</dbReference>
<protein>
    <recommendedName>
        <fullName evidence="1">Rhodanese domain-containing protein</fullName>
    </recommendedName>
</protein>
<organism evidence="2 3">
    <name type="scientific">Botrytis paeoniae</name>
    <dbReference type="NCBI Taxonomy" id="278948"/>
    <lineage>
        <taxon>Eukaryota</taxon>
        <taxon>Fungi</taxon>
        <taxon>Dikarya</taxon>
        <taxon>Ascomycota</taxon>
        <taxon>Pezizomycotina</taxon>
        <taxon>Leotiomycetes</taxon>
        <taxon>Helotiales</taxon>
        <taxon>Sclerotiniaceae</taxon>
        <taxon>Botrytis</taxon>
    </lineage>
</organism>
<gene>
    <name evidence="2" type="ORF">BPAE_0142g00030</name>
</gene>
<proteinExistence type="predicted"/>
<dbReference type="Pfam" id="PF12368">
    <property type="entry name" value="Rhodanese_C"/>
    <property type="match status" value="1"/>
</dbReference>
<name>A0A4Z1FNH5_9HELO</name>
<evidence type="ECO:0000313" key="2">
    <source>
        <dbReference type="EMBL" id="TGO23141.1"/>
    </source>
</evidence>
<sequence length="424" mass="47977">MPSDPLTYNCTCHQPGLVLLFYRYFTSPPQLPSPHYPLTTSTLKDLHTFQKSTCEALSLTGKIRVAKEGLNITVAGRTSDVHSYIESCISHWSFAGLDLSLDNEKGIKEFFKPTKGCACVFMDLNTRIADEITPLGITNYEPKNWNAVSYLSPAEFHDMVTTTADGEGERILLDIRNHYESRIGYFEAPEESGIQTVKPQVRRFSQFPAFVKKHIDFTSRSLPQSEKEHVSAGRTIFSYCTGGIRCEKATRWIAENVDQAPQDRIYTLKGGISAYMAWFEGEMVARKKKEDECLWKGREYVFDGRGSLGLGNENERKKVAKCHGCEREEDRMGKCGIEGCELVLVVCEACEGVKCCNNCGDEDEKERRNVCDCERQREFGLWGSEGMKGVKGVSAKQKKQNEKGKRQIRNDTIDTIYIRVKIVE</sequence>
<dbReference type="Gene3D" id="3.30.70.100">
    <property type="match status" value="1"/>
</dbReference>
<dbReference type="InterPro" id="IPR001763">
    <property type="entry name" value="Rhodanese-like_dom"/>
</dbReference>
<reference evidence="2 3" key="1">
    <citation type="submission" date="2017-12" db="EMBL/GenBank/DDBJ databases">
        <title>Comparative genomics of Botrytis spp.</title>
        <authorList>
            <person name="Valero-Jimenez C.A."/>
            <person name="Tapia P."/>
            <person name="Veloso J."/>
            <person name="Silva-Moreno E."/>
            <person name="Staats M."/>
            <person name="Valdes J.H."/>
            <person name="Van Kan J.A.L."/>
        </authorList>
    </citation>
    <scope>NUCLEOTIDE SEQUENCE [LARGE SCALE GENOMIC DNA]</scope>
    <source>
        <strain evidence="2 3">Bp0003</strain>
    </source>
</reference>
<dbReference type="AlphaFoldDB" id="A0A4Z1FNH5"/>
<dbReference type="InterPro" id="IPR022111">
    <property type="entry name" value="Rhodanese_C"/>
</dbReference>
<dbReference type="Pfam" id="PF17773">
    <property type="entry name" value="UPF0176_N"/>
    <property type="match status" value="1"/>
</dbReference>
<dbReference type="InterPro" id="IPR020936">
    <property type="entry name" value="TrhO"/>
</dbReference>
<evidence type="ECO:0000259" key="1">
    <source>
        <dbReference type="PROSITE" id="PS50206"/>
    </source>
</evidence>
<dbReference type="InterPro" id="IPR036873">
    <property type="entry name" value="Rhodanese-like_dom_sf"/>
</dbReference>
<dbReference type="Proteomes" id="UP000297910">
    <property type="component" value="Unassembled WGS sequence"/>
</dbReference>